<dbReference type="PANTHER" id="PTHR40254">
    <property type="entry name" value="BLR0577 PROTEIN"/>
    <property type="match status" value="1"/>
</dbReference>
<dbReference type="HOGENOM" id="CLU_043665_0_0_6"/>
<name>A0A068QPN4_9GAMM</name>
<gene>
    <name evidence="3" type="ORF">LY16_00753</name>
    <name evidence="2" type="ORF">XDD1_1318</name>
</gene>
<dbReference type="EMBL" id="VNHN01000008">
    <property type="protein sequence ID" value="TYP13510.1"/>
    <property type="molecule type" value="Genomic_DNA"/>
</dbReference>
<dbReference type="Gene3D" id="3.50.50.60">
    <property type="entry name" value="FAD/NAD(P)-binding domain"/>
    <property type="match status" value="1"/>
</dbReference>
<dbReference type="Pfam" id="PF13454">
    <property type="entry name" value="NAD_binding_9"/>
    <property type="match status" value="1"/>
</dbReference>
<organism evidence="2 4">
    <name type="scientific">Xenorhabdus doucetiae</name>
    <dbReference type="NCBI Taxonomy" id="351671"/>
    <lineage>
        <taxon>Bacteria</taxon>
        <taxon>Pseudomonadati</taxon>
        <taxon>Pseudomonadota</taxon>
        <taxon>Gammaproteobacteria</taxon>
        <taxon>Enterobacterales</taxon>
        <taxon>Morganellaceae</taxon>
        <taxon>Xenorhabdus</taxon>
    </lineage>
</organism>
<dbReference type="Proteomes" id="UP000032721">
    <property type="component" value="Chromosome"/>
</dbReference>
<evidence type="ECO:0000313" key="3">
    <source>
        <dbReference type="EMBL" id="TYP13510.1"/>
    </source>
</evidence>
<dbReference type="PANTHER" id="PTHR40254:SF1">
    <property type="entry name" value="BLR0577 PROTEIN"/>
    <property type="match status" value="1"/>
</dbReference>
<evidence type="ECO:0000313" key="5">
    <source>
        <dbReference type="Proteomes" id="UP000324170"/>
    </source>
</evidence>
<dbReference type="STRING" id="351671.XDD1_1318"/>
<evidence type="ECO:0000313" key="2">
    <source>
        <dbReference type="EMBL" id="CDG17017.1"/>
    </source>
</evidence>
<proteinExistence type="predicted"/>
<dbReference type="InterPro" id="IPR052189">
    <property type="entry name" value="L-asp_N-monooxygenase_NS-form"/>
</dbReference>
<reference evidence="3 5" key="2">
    <citation type="submission" date="2019-07" db="EMBL/GenBank/DDBJ databases">
        <title>Genomic Encyclopedia of Type Strains, Phase I: the one thousand microbial genomes (KMG-I) project.</title>
        <authorList>
            <person name="Kyrpides N."/>
        </authorList>
    </citation>
    <scope>NUCLEOTIDE SEQUENCE [LARGE SCALE GENOMIC DNA]</scope>
    <source>
        <strain evidence="3 5">DSM 17909</strain>
    </source>
</reference>
<feature type="domain" description="FAD-dependent urate hydroxylase HpyO/Asp monooxygenase CreE-like FAD/NAD(P)-binding" evidence="1">
    <location>
        <begin position="10"/>
        <end position="160"/>
    </location>
</feature>
<dbReference type="EMBL" id="FO704550">
    <property type="protein sequence ID" value="CDG17017.1"/>
    <property type="molecule type" value="Genomic_DNA"/>
</dbReference>
<sequence length="513" mass="57813">MMSFQKRSLAIVGGGAAGVTTFIAAVQHRAAQVIYIVDPGPIGPGMAFFNLDGDILCNTSVDTMSVVSDNPLDFLDYLHEHGHAVTPESFVPRQWVGNYLNERFSEFSAIARQAGIDVFHVPHLFRQLKVNSHRRYTLWYGDVLAPKPLEVTDVIFCTGFGASRIPDALKPHLAHPTFIHCPYPETGMLTKIPTKSRVLVIGSKLSAIDAAILLCREGHHVTMTSPSGDIPAVRSRFMRSSGAFFEHKSMTSIMTHKGNQSTNFFPDSLKHAYLKYFRRTLNKYTKIPWREQFSNANSYRERLREEISIAEQGKSQWQDITVNFMDVINEIHLTDKTYFDGTFHPNVEKMLHRYITAIALPNARKLLHYMDSDVLTIQQGAILNVVVEEGEKGAWLVNLGQDYQRFDAVVTAVGYHRPYFVIDENGQLEIDAYGHRSECAVSISPEMAASHPYFKEKESIWFVGTPAHRRLWVPNALVVVANIATRVINNMRRIDIPVASTVGNHEKDLVISK</sequence>
<dbReference type="RefSeq" id="WP_170235718.1">
    <property type="nucleotide sequence ID" value="NZ_CAWMED010000001.1"/>
</dbReference>
<accession>A0A068QPN4</accession>
<evidence type="ECO:0000259" key="1">
    <source>
        <dbReference type="Pfam" id="PF13454"/>
    </source>
</evidence>
<reference evidence="2 4" key="1">
    <citation type="submission" date="2013-07" db="EMBL/GenBank/DDBJ databases">
        <authorList>
            <person name="Genoscope - CEA"/>
        </authorList>
    </citation>
    <scope>NUCLEOTIDE SEQUENCE [LARGE SCALE GENOMIC DNA]</scope>
    <source>
        <strain evidence="2">FRM16</strain>
        <strain evidence="4">FRM16 / DSM 17909</strain>
    </source>
</reference>
<dbReference type="PRINTS" id="PR00411">
    <property type="entry name" value="PNDRDTASEI"/>
</dbReference>
<dbReference type="Proteomes" id="UP000324170">
    <property type="component" value="Unassembled WGS sequence"/>
</dbReference>
<dbReference type="InterPro" id="IPR036188">
    <property type="entry name" value="FAD/NAD-bd_sf"/>
</dbReference>
<keyword evidence="5" id="KW-1185">Reference proteome</keyword>
<dbReference type="InterPro" id="IPR038732">
    <property type="entry name" value="HpyO/CreE_NAD-binding"/>
</dbReference>
<dbReference type="AlphaFoldDB" id="A0A068QPN4"/>
<dbReference type="SUPFAM" id="SSF51905">
    <property type="entry name" value="FAD/NAD(P)-binding domain"/>
    <property type="match status" value="2"/>
</dbReference>
<protein>
    <submittedName>
        <fullName evidence="3">FAD-NAD(P)-binding protein</fullName>
    </submittedName>
    <submittedName>
        <fullName evidence="2">Putative FAD dependent oxidoreductase</fullName>
    </submittedName>
</protein>
<dbReference type="KEGG" id="xdo:XDD1_1318"/>
<evidence type="ECO:0000313" key="4">
    <source>
        <dbReference type="Proteomes" id="UP000032721"/>
    </source>
</evidence>